<sequence length="212" mass="24116">MFYDELTGFKLPVPRRLASQMPRDTIDELRKALNRIREENNRMKIRLNRYRTQVEIRESVEGGWYEHAQFMQSLLADPIYQSDVEICFARVDVNGSGTLYRSFARVDVNGTRTLYRSFARVNIHVDVIICKVAPVGARGSLRQLFDMAIANATVEGRMLCIIENSALQKSAYLCIDERVGMLCILENGALRKDAYLCAHVRVSDMTGQGSTV</sequence>
<evidence type="ECO:0000313" key="2">
    <source>
        <dbReference type="EnsemblPlants" id="QL93p1866_0047:mrna"/>
    </source>
</evidence>
<evidence type="ECO:0000313" key="3">
    <source>
        <dbReference type="Proteomes" id="UP000594261"/>
    </source>
</evidence>
<keyword evidence="3" id="KW-1185">Reference proteome</keyword>
<evidence type="ECO:0000256" key="1">
    <source>
        <dbReference type="SAM" id="Coils"/>
    </source>
</evidence>
<keyword evidence="1" id="KW-0175">Coiled coil</keyword>
<dbReference type="EnsemblPlants" id="QL93p1866_0047:mrna">
    <property type="protein sequence ID" value="QL93p1866_0047:mrna"/>
    <property type="gene ID" value="QL93p1866_0047"/>
</dbReference>
<reference evidence="2" key="1">
    <citation type="submission" date="2021-01" db="UniProtKB">
        <authorList>
            <consortium name="EnsemblPlants"/>
        </authorList>
    </citation>
    <scope>IDENTIFICATION</scope>
</reference>
<accession>A0A7N2RFG3</accession>
<name>A0A7N2RFG3_QUELO</name>
<proteinExistence type="predicted"/>
<feature type="coiled-coil region" evidence="1">
    <location>
        <begin position="26"/>
        <end position="53"/>
    </location>
</feature>
<dbReference type="Gramene" id="QL93p1866_0047:mrna">
    <property type="protein sequence ID" value="QL93p1866_0047:mrna"/>
    <property type="gene ID" value="QL93p1866_0047"/>
</dbReference>
<dbReference type="Proteomes" id="UP000594261">
    <property type="component" value="Unassembled WGS sequence"/>
</dbReference>
<dbReference type="InParanoid" id="A0A7N2RFG3"/>
<organism evidence="2 3">
    <name type="scientific">Quercus lobata</name>
    <name type="common">Valley oak</name>
    <dbReference type="NCBI Taxonomy" id="97700"/>
    <lineage>
        <taxon>Eukaryota</taxon>
        <taxon>Viridiplantae</taxon>
        <taxon>Streptophyta</taxon>
        <taxon>Embryophyta</taxon>
        <taxon>Tracheophyta</taxon>
        <taxon>Spermatophyta</taxon>
        <taxon>Magnoliopsida</taxon>
        <taxon>eudicotyledons</taxon>
        <taxon>Gunneridae</taxon>
        <taxon>Pentapetalae</taxon>
        <taxon>rosids</taxon>
        <taxon>fabids</taxon>
        <taxon>Fagales</taxon>
        <taxon>Fagaceae</taxon>
        <taxon>Quercus</taxon>
    </lineage>
</organism>
<protein>
    <submittedName>
        <fullName evidence="2">Uncharacterized protein</fullName>
    </submittedName>
</protein>
<dbReference type="AlphaFoldDB" id="A0A7N2RFG3"/>